<feature type="transmembrane region" description="Helical" evidence="5">
    <location>
        <begin position="264"/>
        <end position="281"/>
    </location>
</feature>
<comment type="subcellular location">
    <subcellularLocation>
        <location evidence="1">Membrane</location>
        <topology evidence="1">Multi-pass membrane protein</topology>
    </subcellularLocation>
</comment>
<feature type="transmembrane region" description="Helical" evidence="5">
    <location>
        <begin position="96"/>
        <end position="115"/>
    </location>
</feature>
<sequence length="468" mass="47864">MDPLALQRIPAREMTGAGWTPPTLALLGASTAGIVTQGGFYLPGRTLVAVLALTALVLAVRAGAPAALKEDRWLIGSAAAVALWAVFRAATAGGAAVAAGICLSLATLLAGVVAARRARPVDLATGLVGIGVLVAVTGWAGVTWRIERWSVLVEATLWRASSTLTYPNAAAAILTVAALLAFALLLAEPGSVWRACAFYLLLTGLAATLSRAGALAFAAGVLVFAFLAAVRAVLRHLAPALLGAAVALAGLAPSFPATSAPRPLLAAGGLLLGGLIAVLLPKLRGGKLAAAWGLLLAAAAGALALLATRPRPAQFDMLLHRRFTFASQGRTGALRSALDQVAAHPLLGSGPGRARYFWFDFEGQLVVSRWVHNEYLQWLVDLGAVGLVPLAALGAAVVVALRRGRAAGAPQPLWAGVVAAVAALAVHSAFDFLWQLAVVPLVFGVLVGMAGPHHSEEFTPSPNGEEPQ</sequence>
<dbReference type="EMBL" id="CP073720">
    <property type="protein sequence ID" value="UWP80626.1"/>
    <property type="molecule type" value="Genomic_DNA"/>
</dbReference>
<keyword evidence="3 5" id="KW-1133">Transmembrane helix</keyword>
<dbReference type="GO" id="GO:0016874">
    <property type="term" value="F:ligase activity"/>
    <property type="evidence" value="ECO:0007669"/>
    <property type="project" value="UniProtKB-KW"/>
</dbReference>
<proteinExistence type="predicted"/>
<dbReference type="Pfam" id="PF04932">
    <property type="entry name" value="Wzy_C"/>
    <property type="match status" value="1"/>
</dbReference>
<feature type="transmembrane region" description="Helical" evidence="5">
    <location>
        <begin position="288"/>
        <end position="307"/>
    </location>
</feature>
<feature type="transmembrane region" description="Helical" evidence="5">
    <location>
        <begin position="127"/>
        <end position="146"/>
    </location>
</feature>
<dbReference type="Proteomes" id="UP001059617">
    <property type="component" value="Chromosome"/>
</dbReference>
<feature type="domain" description="O-antigen ligase-related" evidence="6">
    <location>
        <begin position="266"/>
        <end position="389"/>
    </location>
</feature>
<accession>A0ABY5VUW2</accession>
<keyword evidence="8" id="KW-1185">Reference proteome</keyword>
<reference evidence="7" key="1">
    <citation type="submission" date="2021-04" db="EMBL/GenBank/DDBJ databases">
        <authorList>
            <person name="Hartkoorn R.C."/>
            <person name="Beaudoing E."/>
            <person name="Hot D."/>
        </authorList>
    </citation>
    <scope>NUCLEOTIDE SEQUENCE</scope>
    <source>
        <strain evidence="7">NRRL B-16292</strain>
    </source>
</reference>
<evidence type="ECO:0000256" key="1">
    <source>
        <dbReference type="ARBA" id="ARBA00004141"/>
    </source>
</evidence>
<dbReference type="PANTHER" id="PTHR37422:SF23">
    <property type="entry name" value="TEICHURONIC ACID BIOSYNTHESIS PROTEIN TUAE"/>
    <property type="match status" value="1"/>
</dbReference>
<evidence type="ECO:0000256" key="2">
    <source>
        <dbReference type="ARBA" id="ARBA00022692"/>
    </source>
</evidence>
<protein>
    <submittedName>
        <fullName evidence="7">O-antigen ligase family protein</fullName>
    </submittedName>
</protein>
<reference evidence="7" key="2">
    <citation type="submission" date="2022-09" db="EMBL/GenBank/DDBJ databases">
        <title>Biosynthetic gene clusters of Dactylosporangioum fulvum.</title>
        <authorList>
            <person name="Caradec T."/>
        </authorList>
    </citation>
    <scope>NUCLEOTIDE SEQUENCE</scope>
    <source>
        <strain evidence="7">NRRL B-16292</strain>
    </source>
</reference>
<feature type="transmembrane region" description="Helical" evidence="5">
    <location>
        <begin position="215"/>
        <end position="234"/>
    </location>
</feature>
<evidence type="ECO:0000313" key="7">
    <source>
        <dbReference type="EMBL" id="UWP80626.1"/>
    </source>
</evidence>
<dbReference type="PANTHER" id="PTHR37422">
    <property type="entry name" value="TEICHURONIC ACID BIOSYNTHESIS PROTEIN TUAE"/>
    <property type="match status" value="1"/>
</dbReference>
<dbReference type="RefSeq" id="WP_259858388.1">
    <property type="nucleotide sequence ID" value="NZ_CP073720.1"/>
</dbReference>
<feature type="transmembrane region" description="Helical" evidence="5">
    <location>
        <begin position="413"/>
        <end position="430"/>
    </location>
</feature>
<organism evidence="7 8">
    <name type="scientific">Dactylosporangium fulvum</name>
    <dbReference type="NCBI Taxonomy" id="53359"/>
    <lineage>
        <taxon>Bacteria</taxon>
        <taxon>Bacillati</taxon>
        <taxon>Actinomycetota</taxon>
        <taxon>Actinomycetes</taxon>
        <taxon>Micromonosporales</taxon>
        <taxon>Micromonosporaceae</taxon>
        <taxon>Dactylosporangium</taxon>
    </lineage>
</organism>
<keyword evidence="7" id="KW-0436">Ligase</keyword>
<evidence type="ECO:0000256" key="4">
    <source>
        <dbReference type="ARBA" id="ARBA00023136"/>
    </source>
</evidence>
<feature type="transmembrane region" description="Helical" evidence="5">
    <location>
        <begin position="40"/>
        <end position="60"/>
    </location>
</feature>
<gene>
    <name evidence="7" type="ORF">Dfulv_36520</name>
</gene>
<keyword evidence="2 5" id="KW-0812">Transmembrane</keyword>
<name>A0ABY5VUW2_9ACTN</name>
<feature type="transmembrane region" description="Helical" evidence="5">
    <location>
        <begin position="192"/>
        <end position="209"/>
    </location>
</feature>
<feature type="transmembrane region" description="Helical" evidence="5">
    <location>
        <begin position="375"/>
        <end position="401"/>
    </location>
</feature>
<evidence type="ECO:0000256" key="3">
    <source>
        <dbReference type="ARBA" id="ARBA00022989"/>
    </source>
</evidence>
<evidence type="ECO:0000313" key="8">
    <source>
        <dbReference type="Proteomes" id="UP001059617"/>
    </source>
</evidence>
<feature type="transmembrane region" description="Helical" evidence="5">
    <location>
        <begin position="241"/>
        <end position="258"/>
    </location>
</feature>
<evidence type="ECO:0000256" key="5">
    <source>
        <dbReference type="SAM" id="Phobius"/>
    </source>
</evidence>
<dbReference type="InterPro" id="IPR007016">
    <property type="entry name" value="O-antigen_ligase-rel_domated"/>
</dbReference>
<dbReference type="InterPro" id="IPR051533">
    <property type="entry name" value="WaaL-like"/>
</dbReference>
<evidence type="ECO:0000259" key="6">
    <source>
        <dbReference type="Pfam" id="PF04932"/>
    </source>
</evidence>
<feature type="transmembrane region" description="Helical" evidence="5">
    <location>
        <begin position="166"/>
        <end position="185"/>
    </location>
</feature>
<keyword evidence="4 5" id="KW-0472">Membrane</keyword>